<dbReference type="OrthoDB" id="511401at2759"/>
<sequence>MGVLAPTLSPKSPTANGKRPPNRLRVRLNLDTGSGKASWEAEGDEQQVADAVAALGAAALDRKKPDVPGEAEVAAVAAALEATLDDKSEEQPEAQPKEQQQGQQLEEADEEEAEEAAAFDSDGEQASAAEAEGQQGEKEGEQQEADEEGTEEEDAEAVGRKFTEKVGACDNKGQFGCLTRQADMALGQSGGKRQFRFPHFYIVGFQKCATTSLFHHLGDHPQIEPPSNKEPEFYTKACSYNAMRCISSQQREYMREILMFRQVRGANFTKAAFEGSTHYALEGRWLAMQLMEIYPWLKIVMTMREPISQAIAMLNHQLDHKRYPDCYDRDHNLVFECIHIDLDFESRYTRSLNPWLKHVPRQQLHLLQYENLTSAHNMKGALRDIKRFLEVEPTLPSDELGMKNFRHQRKNGNGWPMQRQQYEALVEKARRNTEEVVDLVRQNGFADADAWRANWEAAWKLNLEQHCEPGPEGLCMVQVTARTLRQSLPLLVAVLIVWAWMRHPGSSMADAARQRSAASRRLNLQKPDAEASMATTGSGSGGSSAQEELASGAADDTEASTQAAEDGGGYETDDQEGAAAAAAAAAAEQQQRQQLDRRDAQAVAGTDDAAEALVAGAGSDGYTPSELERALKGCDSLACITTAHKQEPNFYTSRCDDDAVRCSAHEQEKYINETLHLGIALDARLFMAVFEGSTHYSLAGEWLAPQLRELMPWVKLVISMREPISRAISMLQHNLDHNRSPKCYDKKRRWIFKCIEEKLEDSGLRYAPRLAAWADNFPAEQLHIMQYETLTGDGMKGALRDLKRFLGIDAKLPTGDLGVRNSRRENYSEGWPMTRREYRRLAELARQDAEDVLAILKGRGYTAAERWMDSWEQAWEAAQLPLLVLAALLAAAPMAAAAAVETTPLSCQSPLWSSLPLAKQRTPADEYDPSSTDYYQDWTLKHVLPPFIFCCLAAALLLAFLLWRLARLATCVRCIRSPRLRGKPAMQLLSARGMRWLRAAVPLLALGMVGGAGYGFSTIQPSIEPAGVAVYEQTKEYVAAGLSTANLTLAAADEVERQLAAIRQRALDLSLDQLQPGVLQAIEDFHQSMVGVASGLQTATSDIQAAVLDRLEGWQQEWQPLADRLDVVKNAALYACYTLVIAFSAAVALGVLLSCPGLVKGCTAALLLLILLTWASVAASTAGLKIGSDGCTVVESKVIDALVRAAERQAARGEGVLSTVGVGDTLALGRYYFYGVGKDPAAVLYDLTGIDVPQLLGSANRTVDDLQQAAFLLEGVDSSVSTLPHNLAALAAAIDALAGNVRQAPPPPRPAACWLTPGTRRRSLEAALSYQRFNAAWLAAKTYACCEVLNFVGGLWLGLLVIGACGLPLSLAVFVWVGRMDRLEPRGCCHVYRRSDYRQYQAEEEAAVPELPDKKEEAGETSLGLPPHPSPGSFTLSLHQKMATVGTWPRPGSGADTFRISAAPAPYAFGGQGGATPRSTSGGLESSELLPDSSPSAPAMPLSARSMPSARGTAAAGAGAGPQLGTWAATLPPGAAAAAGMAPLLPSAGTSSSAPGSARRRSGTFGTAPPGLTPAAAALLPPEQAEMSSEVEAGAAEPEEQQAADGGGGGSALKRAGGALSRLKFMRRSGKQ</sequence>
<dbReference type="Proteomes" id="UP000008141">
    <property type="component" value="Unassembled WGS sequence"/>
</dbReference>
<keyword evidence="5" id="KW-1133">Transmembrane helix</keyword>
<feature type="compositionally biased region" description="Low complexity" evidence="4">
    <location>
        <begin position="530"/>
        <end position="554"/>
    </location>
</feature>
<dbReference type="InParanoid" id="E1Z3H4"/>
<dbReference type="Pfam" id="PF13469">
    <property type="entry name" value="Sulfotransfer_3"/>
    <property type="match status" value="1"/>
</dbReference>
<feature type="region of interest" description="Disordered" evidence="4">
    <location>
        <begin position="1404"/>
        <end position="1431"/>
    </location>
</feature>
<name>E1Z3H4_CHLVA</name>
<accession>E1Z3H4</accession>
<feature type="transmembrane region" description="Helical" evidence="5">
    <location>
        <begin position="1131"/>
        <end position="1153"/>
    </location>
</feature>
<keyword evidence="5" id="KW-0812">Transmembrane</keyword>
<feature type="transmembrane region" description="Helical" evidence="5">
    <location>
        <begin position="943"/>
        <end position="963"/>
    </location>
</feature>
<dbReference type="KEGG" id="cvr:CHLNCDRAFT_133632"/>
<dbReference type="RefSeq" id="XP_005852261.1">
    <property type="nucleotide sequence ID" value="XM_005852199.1"/>
</dbReference>
<evidence type="ECO:0000256" key="3">
    <source>
        <dbReference type="PIRSR" id="PIRSR637359-2"/>
    </source>
</evidence>
<feature type="region of interest" description="Disordered" evidence="4">
    <location>
        <begin position="1547"/>
        <end position="1632"/>
    </location>
</feature>
<keyword evidence="5" id="KW-0472">Membrane</keyword>
<feature type="compositionally biased region" description="Low complexity" evidence="4">
    <location>
        <begin position="511"/>
        <end position="521"/>
    </location>
</feature>
<dbReference type="GeneID" id="17359160"/>
<feature type="compositionally biased region" description="Low complexity" evidence="4">
    <location>
        <begin position="124"/>
        <end position="134"/>
    </location>
</feature>
<evidence type="ECO:0000256" key="5">
    <source>
        <dbReference type="SAM" id="Phobius"/>
    </source>
</evidence>
<dbReference type="InterPro" id="IPR037359">
    <property type="entry name" value="NST/OST"/>
</dbReference>
<feature type="transmembrane region" description="Helical" evidence="5">
    <location>
        <begin position="1165"/>
        <end position="1184"/>
    </location>
</feature>
<dbReference type="PANTHER" id="PTHR10605">
    <property type="entry name" value="HEPARAN SULFATE SULFOTRANSFERASE"/>
    <property type="match status" value="1"/>
</dbReference>
<feature type="compositionally biased region" description="Acidic residues" evidence="4">
    <location>
        <begin position="106"/>
        <end position="123"/>
    </location>
</feature>
<evidence type="ECO:0000256" key="2">
    <source>
        <dbReference type="PIRSR" id="PIRSR637359-1"/>
    </source>
</evidence>
<feature type="compositionally biased region" description="Low complexity" evidence="4">
    <location>
        <begin position="1478"/>
        <end position="1517"/>
    </location>
</feature>
<dbReference type="GO" id="GO:0008146">
    <property type="term" value="F:sulfotransferase activity"/>
    <property type="evidence" value="ECO:0007669"/>
    <property type="project" value="InterPro"/>
</dbReference>
<evidence type="ECO:0008006" key="8">
    <source>
        <dbReference type="Google" id="ProtNLM"/>
    </source>
</evidence>
<evidence type="ECO:0000313" key="7">
    <source>
        <dbReference type="Proteomes" id="UP000008141"/>
    </source>
</evidence>
<evidence type="ECO:0000256" key="4">
    <source>
        <dbReference type="SAM" id="MobiDB-lite"/>
    </source>
</evidence>
<organism evidence="7">
    <name type="scientific">Chlorella variabilis</name>
    <name type="common">Green alga</name>
    <dbReference type="NCBI Taxonomy" id="554065"/>
    <lineage>
        <taxon>Eukaryota</taxon>
        <taxon>Viridiplantae</taxon>
        <taxon>Chlorophyta</taxon>
        <taxon>core chlorophytes</taxon>
        <taxon>Trebouxiophyceae</taxon>
        <taxon>Chlorellales</taxon>
        <taxon>Chlorellaceae</taxon>
        <taxon>Chlorella clade</taxon>
        <taxon>Chlorella</taxon>
    </lineage>
</organism>
<feature type="active site" description="For sulfotransferase activity" evidence="2">
    <location>
        <position position="207"/>
    </location>
</feature>
<gene>
    <name evidence="6" type="ORF">CHLNCDRAFT_133632</name>
</gene>
<reference evidence="6 7" key="1">
    <citation type="journal article" date="2010" name="Plant Cell">
        <title>The Chlorella variabilis NC64A genome reveals adaptation to photosymbiosis, coevolution with viruses, and cryptic sex.</title>
        <authorList>
            <person name="Blanc G."/>
            <person name="Duncan G."/>
            <person name="Agarkova I."/>
            <person name="Borodovsky M."/>
            <person name="Gurnon J."/>
            <person name="Kuo A."/>
            <person name="Lindquist E."/>
            <person name="Lucas S."/>
            <person name="Pangilinan J."/>
            <person name="Polle J."/>
            <person name="Salamov A."/>
            <person name="Terry A."/>
            <person name="Yamada T."/>
            <person name="Dunigan D.D."/>
            <person name="Grigoriev I.V."/>
            <person name="Claverie J.M."/>
            <person name="Van Etten J.L."/>
        </authorList>
    </citation>
    <scope>NUCLEOTIDE SEQUENCE [LARGE SCALE GENOMIC DNA]</scope>
    <source>
        <strain evidence="6 7">NC64A</strain>
    </source>
</reference>
<evidence type="ECO:0000256" key="1">
    <source>
        <dbReference type="ARBA" id="ARBA00022679"/>
    </source>
</evidence>
<feature type="compositionally biased region" description="Low complexity" evidence="4">
    <location>
        <begin position="93"/>
        <end position="105"/>
    </location>
</feature>
<protein>
    <recommendedName>
        <fullName evidence="8">Sulfotransferase</fullName>
    </recommendedName>
</protein>
<keyword evidence="1" id="KW-0808">Transferase</keyword>
<feature type="region of interest" description="Disordered" evidence="4">
    <location>
        <begin position="1469"/>
        <end position="1519"/>
    </location>
</feature>
<feature type="compositionally biased region" description="Low complexity" evidence="4">
    <location>
        <begin position="1547"/>
        <end position="1582"/>
    </location>
</feature>
<feature type="region of interest" description="Disordered" evidence="4">
    <location>
        <begin position="1"/>
        <end position="25"/>
    </location>
</feature>
<dbReference type="InterPro" id="IPR027417">
    <property type="entry name" value="P-loop_NTPase"/>
</dbReference>
<feature type="binding site" evidence="3">
    <location>
        <position position="304"/>
    </location>
    <ligand>
        <name>3'-phosphoadenylyl sulfate</name>
        <dbReference type="ChEBI" id="CHEBI:58339"/>
    </ligand>
</feature>
<feature type="transmembrane region" description="Helical" evidence="5">
    <location>
        <begin position="1355"/>
        <end position="1377"/>
    </location>
</feature>
<dbReference type="EMBL" id="GL433835">
    <property type="protein sequence ID" value="EFN60159.1"/>
    <property type="molecule type" value="Genomic_DNA"/>
</dbReference>
<dbReference type="SUPFAM" id="SSF52540">
    <property type="entry name" value="P-loop containing nucleoside triphosphate hydrolases"/>
    <property type="match status" value="2"/>
</dbReference>
<evidence type="ECO:0000313" key="6">
    <source>
        <dbReference type="EMBL" id="EFN60159.1"/>
    </source>
</evidence>
<feature type="region of interest" description="Disordered" evidence="4">
    <location>
        <begin position="78"/>
        <end position="161"/>
    </location>
</feature>
<feature type="transmembrane region" description="Helical" evidence="5">
    <location>
        <begin position="996"/>
        <end position="1016"/>
    </location>
</feature>
<feature type="compositionally biased region" description="Low complexity" evidence="4">
    <location>
        <begin position="577"/>
        <end position="593"/>
    </location>
</feature>
<feature type="compositionally biased region" description="Acidic residues" evidence="4">
    <location>
        <begin position="142"/>
        <end position="156"/>
    </location>
</feature>
<proteinExistence type="predicted"/>
<dbReference type="Gene3D" id="3.40.50.300">
    <property type="entry name" value="P-loop containing nucleotide triphosphate hydrolases"/>
    <property type="match status" value="2"/>
</dbReference>
<keyword evidence="7" id="KW-1185">Reference proteome</keyword>
<feature type="region of interest" description="Disordered" evidence="4">
    <location>
        <begin position="511"/>
        <end position="604"/>
    </location>
</feature>
<dbReference type="PANTHER" id="PTHR10605:SF56">
    <property type="entry name" value="BIFUNCTIONAL HEPARAN SULFATE N-DEACETYLASE_N-SULFOTRANSFERASE"/>
    <property type="match status" value="1"/>
</dbReference>